<keyword evidence="2" id="KW-0812">Transmembrane</keyword>
<evidence type="ECO:0000313" key="4">
    <source>
        <dbReference type="EMBL" id="QTX05231.1"/>
    </source>
</evidence>
<feature type="transmembrane region" description="Helical" evidence="2">
    <location>
        <begin position="225"/>
        <end position="247"/>
    </location>
</feature>
<feature type="compositionally biased region" description="Pro residues" evidence="1">
    <location>
        <begin position="32"/>
        <end position="41"/>
    </location>
</feature>
<keyword evidence="2" id="KW-0472">Membrane</keyword>
<evidence type="ECO:0000256" key="2">
    <source>
        <dbReference type="SAM" id="Phobius"/>
    </source>
</evidence>
<name>A0A975FNJ9_9MICO</name>
<proteinExistence type="predicted"/>
<dbReference type="RefSeq" id="WP_210899654.1">
    <property type="nucleotide sequence ID" value="NZ_CP071696.1"/>
</dbReference>
<sequence length="398" mass="40738">MVPDVGGKELGVADANWSPIDPGGPANGRPGTPGPGMPPPAYGAQPGGPGASYPGPQPGWTPPPKPGLIPLRPLGFGTMLGAPFQVIRRNPGPTIGSGVLVIGVVNLLTLAVLVPIAVWTFARSSSAAPDERWPIVAGGLGIAALAMLVPIAANVLGTAFLQGVIARDVASGTLGERLGFGTLWRQAARHVWPLAAWTLLTGAVGVLVFGGFVGIVVIGAVLSPIAFLIALLACLLLSTGVIVLGLWLMTKLAVVPTVIVLEDVGVFAAVRRSWQLTNGAFWRTLGLIALMNAILNAAASIVTMPLSMFAPMLVGLFAPTGTDDVSTVAGVAITIATSVLSILLGSVASVIMAATYGLIYVDRRMRTEGLDLELQRTVEARAAGRPTTDPFTAGAPSR</sequence>
<reference evidence="4" key="1">
    <citation type="submission" date="2021-03" db="EMBL/GenBank/DDBJ databases">
        <title>Agromyces archimandritus sp. nov., isolated from the cockroach Archimandrita tessellata.</title>
        <authorList>
            <person name="Guzman J."/>
            <person name="Ortuzar M."/>
            <person name="Poehlein A."/>
            <person name="Daniel R."/>
            <person name="Trujillo M."/>
            <person name="Vilcinskas A."/>
        </authorList>
    </citation>
    <scope>NUCLEOTIDE SEQUENCE</scope>
    <source>
        <strain evidence="4">G127AT</strain>
    </source>
</reference>
<evidence type="ECO:0000256" key="1">
    <source>
        <dbReference type="SAM" id="MobiDB-lite"/>
    </source>
</evidence>
<dbReference type="AlphaFoldDB" id="A0A975FNJ9"/>
<feature type="compositionally biased region" description="Pro residues" evidence="1">
    <location>
        <begin position="55"/>
        <end position="67"/>
    </location>
</feature>
<dbReference type="InterPro" id="IPR057169">
    <property type="entry name" value="DUF7847"/>
</dbReference>
<evidence type="ECO:0000313" key="5">
    <source>
        <dbReference type="Proteomes" id="UP000671914"/>
    </source>
</evidence>
<feature type="transmembrane region" description="Helical" evidence="2">
    <location>
        <begin position="194"/>
        <end position="218"/>
    </location>
</feature>
<feature type="domain" description="DUF7847" evidence="3">
    <location>
        <begin position="104"/>
        <end position="356"/>
    </location>
</feature>
<feature type="transmembrane region" description="Helical" evidence="2">
    <location>
        <begin position="328"/>
        <end position="361"/>
    </location>
</feature>
<dbReference type="Pfam" id="PF25231">
    <property type="entry name" value="DUF7847"/>
    <property type="match status" value="1"/>
</dbReference>
<feature type="region of interest" description="Disordered" evidence="1">
    <location>
        <begin position="1"/>
        <end position="67"/>
    </location>
</feature>
<keyword evidence="2" id="KW-1133">Transmembrane helix</keyword>
<keyword evidence="5" id="KW-1185">Reference proteome</keyword>
<protein>
    <recommendedName>
        <fullName evidence="3">DUF7847 domain-containing protein</fullName>
    </recommendedName>
</protein>
<feature type="transmembrane region" description="Helical" evidence="2">
    <location>
        <begin position="99"/>
        <end position="121"/>
    </location>
</feature>
<accession>A0A975FNJ9</accession>
<feature type="transmembrane region" description="Helical" evidence="2">
    <location>
        <begin position="133"/>
        <end position="153"/>
    </location>
</feature>
<dbReference type="KEGG" id="aarc:G127AT_03105"/>
<feature type="transmembrane region" description="Helical" evidence="2">
    <location>
        <begin position="282"/>
        <end position="308"/>
    </location>
</feature>
<organism evidence="4 5">
    <name type="scientific">Agromyces archimandritae</name>
    <dbReference type="NCBI Taxonomy" id="2781962"/>
    <lineage>
        <taxon>Bacteria</taxon>
        <taxon>Bacillati</taxon>
        <taxon>Actinomycetota</taxon>
        <taxon>Actinomycetes</taxon>
        <taxon>Micrococcales</taxon>
        <taxon>Microbacteriaceae</taxon>
        <taxon>Agromyces</taxon>
    </lineage>
</organism>
<dbReference type="Proteomes" id="UP000671914">
    <property type="component" value="Chromosome"/>
</dbReference>
<gene>
    <name evidence="4" type="ORF">G127AT_03105</name>
</gene>
<dbReference type="EMBL" id="CP071696">
    <property type="protein sequence ID" value="QTX05231.1"/>
    <property type="molecule type" value="Genomic_DNA"/>
</dbReference>
<evidence type="ECO:0000259" key="3">
    <source>
        <dbReference type="Pfam" id="PF25231"/>
    </source>
</evidence>